<sequence>MKWPRWSCNIVKLMFPKEASKDSALKQQSDVWIRFIQRQYMFETWHSIWSEMIYVYISYQEGEIQKSSMEAIMLHIYFWNTLKLLSFQINTLNWLRVEHMLNVLASNFLLICSIRINVEGKRERDYALSPIGKYFAYDNNGGSFGPLSTLVHSGYNDVCYDVKDVIINPNNNNHFQKVHGSPCLPISGKKD</sequence>
<dbReference type="AlphaFoldDB" id="A0AAV1A3V9"/>
<reference evidence="1 2" key="1">
    <citation type="submission" date="2023-01" db="EMBL/GenBank/DDBJ databases">
        <authorList>
            <person name="Kreplak J."/>
        </authorList>
    </citation>
    <scope>NUCLEOTIDE SEQUENCE [LARGE SCALE GENOMIC DNA]</scope>
</reference>
<proteinExistence type="predicted"/>
<dbReference type="InterPro" id="IPR036388">
    <property type="entry name" value="WH-like_DNA-bd_sf"/>
</dbReference>
<dbReference type="Gene3D" id="1.10.10.10">
    <property type="entry name" value="Winged helix-like DNA-binding domain superfamily/Winged helix DNA-binding domain"/>
    <property type="match status" value="1"/>
</dbReference>
<evidence type="ECO:0000313" key="2">
    <source>
        <dbReference type="Proteomes" id="UP001157006"/>
    </source>
</evidence>
<dbReference type="EMBL" id="OX451738">
    <property type="protein sequence ID" value="CAI8605294.1"/>
    <property type="molecule type" value="Genomic_DNA"/>
</dbReference>
<organism evidence="1 2">
    <name type="scientific">Vicia faba</name>
    <name type="common">Broad bean</name>
    <name type="synonym">Faba vulgaris</name>
    <dbReference type="NCBI Taxonomy" id="3906"/>
    <lineage>
        <taxon>Eukaryota</taxon>
        <taxon>Viridiplantae</taxon>
        <taxon>Streptophyta</taxon>
        <taxon>Embryophyta</taxon>
        <taxon>Tracheophyta</taxon>
        <taxon>Spermatophyta</taxon>
        <taxon>Magnoliopsida</taxon>
        <taxon>eudicotyledons</taxon>
        <taxon>Gunneridae</taxon>
        <taxon>Pentapetalae</taxon>
        <taxon>rosids</taxon>
        <taxon>fabids</taxon>
        <taxon>Fabales</taxon>
        <taxon>Fabaceae</taxon>
        <taxon>Papilionoideae</taxon>
        <taxon>50 kb inversion clade</taxon>
        <taxon>NPAAA clade</taxon>
        <taxon>Hologalegina</taxon>
        <taxon>IRL clade</taxon>
        <taxon>Fabeae</taxon>
        <taxon>Vicia</taxon>
    </lineage>
</organism>
<protein>
    <submittedName>
        <fullName evidence="1">Uncharacterized protein</fullName>
    </submittedName>
</protein>
<gene>
    <name evidence="1" type="ORF">VFH_III176440</name>
</gene>
<dbReference type="Proteomes" id="UP001157006">
    <property type="component" value="Chromosome 3"/>
</dbReference>
<accession>A0AAV1A3V9</accession>
<name>A0AAV1A3V9_VICFA</name>
<evidence type="ECO:0000313" key="1">
    <source>
        <dbReference type="EMBL" id="CAI8605294.1"/>
    </source>
</evidence>
<keyword evidence="2" id="KW-1185">Reference proteome</keyword>